<feature type="signal peptide" evidence="1">
    <location>
        <begin position="1"/>
        <end position="18"/>
    </location>
</feature>
<keyword evidence="1" id="KW-0732">Signal</keyword>
<sequence>MKKGILILMLIISGAVMAQSGFGVKAGLNYGDNGDVEYTDVTGAGEDIMKGGDSKVGYHFGLFYRAEMAGFFLKPELLYTQTKSSYDFNNEDAEYKISKIDLPVLLGIRVLGPVNVFAGPSFKYILDNDFQGVTVGDVEDEFTIGAQFGAGIQFKGIGVDVRYERGLSDNEAQVLDLDNPNGVKRVDARPNQFILSLSLNL</sequence>
<feature type="chain" id="PRO_5045340245" evidence="1">
    <location>
        <begin position="19"/>
        <end position="201"/>
    </location>
</feature>
<keyword evidence="4" id="KW-1185">Reference proteome</keyword>
<proteinExistence type="predicted"/>
<evidence type="ECO:0000313" key="4">
    <source>
        <dbReference type="Proteomes" id="UP001597468"/>
    </source>
</evidence>
<protein>
    <submittedName>
        <fullName evidence="3">Porin family protein</fullName>
    </submittedName>
</protein>
<dbReference type="Proteomes" id="UP001597468">
    <property type="component" value="Unassembled WGS sequence"/>
</dbReference>
<dbReference type="InterPro" id="IPR025665">
    <property type="entry name" value="Beta-barrel_OMP_2"/>
</dbReference>
<name>A0ABW5IW23_9FLAO</name>
<dbReference type="EMBL" id="JBHULT010000008">
    <property type="protein sequence ID" value="MFD2517867.1"/>
    <property type="molecule type" value="Genomic_DNA"/>
</dbReference>
<evidence type="ECO:0000313" key="3">
    <source>
        <dbReference type="EMBL" id="MFD2517867.1"/>
    </source>
</evidence>
<gene>
    <name evidence="3" type="ORF">ACFSTG_08170</name>
</gene>
<dbReference type="RefSeq" id="WP_380750892.1">
    <property type="nucleotide sequence ID" value="NZ_JBHULT010000008.1"/>
</dbReference>
<feature type="domain" description="Outer membrane protein beta-barrel" evidence="2">
    <location>
        <begin position="18"/>
        <end position="169"/>
    </location>
</feature>
<evidence type="ECO:0000256" key="1">
    <source>
        <dbReference type="SAM" id="SignalP"/>
    </source>
</evidence>
<evidence type="ECO:0000259" key="2">
    <source>
        <dbReference type="Pfam" id="PF13568"/>
    </source>
</evidence>
<dbReference type="InterPro" id="IPR011250">
    <property type="entry name" value="OMP/PagP_B-barrel"/>
</dbReference>
<reference evidence="4" key="1">
    <citation type="journal article" date="2019" name="Int. J. Syst. Evol. Microbiol.">
        <title>The Global Catalogue of Microorganisms (GCM) 10K type strain sequencing project: providing services to taxonomists for standard genome sequencing and annotation.</title>
        <authorList>
            <consortium name="The Broad Institute Genomics Platform"/>
            <consortium name="The Broad Institute Genome Sequencing Center for Infectious Disease"/>
            <person name="Wu L."/>
            <person name="Ma J."/>
        </authorList>
    </citation>
    <scope>NUCLEOTIDE SEQUENCE [LARGE SCALE GENOMIC DNA]</scope>
    <source>
        <strain evidence="4">KCTC 42585</strain>
    </source>
</reference>
<comment type="caution">
    <text evidence="3">The sequence shown here is derived from an EMBL/GenBank/DDBJ whole genome shotgun (WGS) entry which is preliminary data.</text>
</comment>
<dbReference type="SUPFAM" id="SSF56925">
    <property type="entry name" value="OMPA-like"/>
    <property type="match status" value="1"/>
</dbReference>
<dbReference type="Pfam" id="PF13568">
    <property type="entry name" value="OMP_b-brl_2"/>
    <property type="match status" value="1"/>
</dbReference>
<organism evidence="3 4">
    <name type="scientific">Salinimicrobium flavum</name>
    <dbReference type="NCBI Taxonomy" id="1737065"/>
    <lineage>
        <taxon>Bacteria</taxon>
        <taxon>Pseudomonadati</taxon>
        <taxon>Bacteroidota</taxon>
        <taxon>Flavobacteriia</taxon>
        <taxon>Flavobacteriales</taxon>
        <taxon>Flavobacteriaceae</taxon>
        <taxon>Salinimicrobium</taxon>
    </lineage>
</organism>
<accession>A0ABW5IW23</accession>